<evidence type="ECO:0000313" key="1">
    <source>
        <dbReference type="EMBL" id="KAK8963564.1"/>
    </source>
</evidence>
<dbReference type="Proteomes" id="UP001412067">
    <property type="component" value="Unassembled WGS sequence"/>
</dbReference>
<dbReference type="EMBL" id="JBBWWR010000007">
    <property type="protein sequence ID" value="KAK8963564.1"/>
    <property type="molecule type" value="Genomic_DNA"/>
</dbReference>
<accession>A0ABR2MIN9</accession>
<gene>
    <name evidence="1" type="ORF">KSP40_PGU000222</name>
</gene>
<organism evidence="1 2">
    <name type="scientific">Platanthera guangdongensis</name>
    <dbReference type="NCBI Taxonomy" id="2320717"/>
    <lineage>
        <taxon>Eukaryota</taxon>
        <taxon>Viridiplantae</taxon>
        <taxon>Streptophyta</taxon>
        <taxon>Embryophyta</taxon>
        <taxon>Tracheophyta</taxon>
        <taxon>Spermatophyta</taxon>
        <taxon>Magnoliopsida</taxon>
        <taxon>Liliopsida</taxon>
        <taxon>Asparagales</taxon>
        <taxon>Orchidaceae</taxon>
        <taxon>Orchidoideae</taxon>
        <taxon>Orchideae</taxon>
        <taxon>Orchidinae</taxon>
        <taxon>Platanthera</taxon>
    </lineage>
</organism>
<protein>
    <submittedName>
        <fullName evidence="1">Uncharacterized protein</fullName>
    </submittedName>
</protein>
<evidence type="ECO:0000313" key="2">
    <source>
        <dbReference type="Proteomes" id="UP001412067"/>
    </source>
</evidence>
<name>A0ABR2MIN9_9ASPA</name>
<comment type="caution">
    <text evidence="1">The sequence shown here is derived from an EMBL/GenBank/DDBJ whole genome shotgun (WGS) entry which is preliminary data.</text>
</comment>
<proteinExistence type="predicted"/>
<reference evidence="1 2" key="1">
    <citation type="journal article" date="2022" name="Nat. Plants">
        <title>Genomes of leafy and leafless Platanthera orchids illuminate the evolution of mycoheterotrophy.</title>
        <authorList>
            <person name="Li M.H."/>
            <person name="Liu K.W."/>
            <person name="Li Z."/>
            <person name="Lu H.C."/>
            <person name="Ye Q.L."/>
            <person name="Zhang D."/>
            <person name="Wang J.Y."/>
            <person name="Li Y.F."/>
            <person name="Zhong Z.M."/>
            <person name="Liu X."/>
            <person name="Yu X."/>
            <person name="Liu D.K."/>
            <person name="Tu X.D."/>
            <person name="Liu B."/>
            <person name="Hao Y."/>
            <person name="Liao X.Y."/>
            <person name="Jiang Y.T."/>
            <person name="Sun W.H."/>
            <person name="Chen J."/>
            <person name="Chen Y.Q."/>
            <person name="Ai Y."/>
            <person name="Zhai J.W."/>
            <person name="Wu S.S."/>
            <person name="Zhou Z."/>
            <person name="Hsiao Y.Y."/>
            <person name="Wu W.L."/>
            <person name="Chen Y.Y."/>
            <person name="Lin Y.F."/>
            <person name="Hsu J.L."/>
            <person name="Li C.Y."/>
            <person name="Wang Z.W."/>
            <person name="Zhao X."/>
            <person name="Zhong W.Y."/>
            <person name="Ma X.K."/>
            <person name="Ma L."/>
            <person name="Huang J."/>
            <person name="Chen G.Z."/>
            <person name="Huang M.Z."/>
            <person name="Huang L."/>
            <person name="Peng D.H."/>
            <person name="Luo Y.B."/>
            <person name="Zou S.Q."/>
            <person name="Chen S.P."/>
            <person name="Lan S."/>
            <person name="Tsai W.C."/>
            <person name="Van de Peer Y."/>
            <person name="Liu Z.J."/>
        </authorList>
    </citation>
    <scope>NUCLEOTIDE SEQUENCE [LARGE SCALE GENOMIC DNA]</scope>
    <source>
        <strain evidence="1">Lor288</strain>
    </source>
</reference>
<keyword evidence="2" id="KW-1185">Reference proteome</keyword>
<sequence length="58" mass="6198">MPEVVTLTARKGMPKAGLVTGVKSNGEEDGNMPLKDSTETKIWAVKNVEEVGWAVGQI</sequence>